<gene>
    <name evidence="3" type="ORF">RhiirA4_486776</name>
</gene>
<dbReference type="VEuPathDB" id="FungiDB:RhiirA1_450680"/>
<sequence>MVKGRRSNNSKKTTKNAEVSSMDFIVHRPKRKETQTFDDDDQTNEDDNVTKSPAGSPSSSLESSKQTKKLHLDFDDAIMPDLVPRIVIEDNERNSSAEKTIPHESAISPEVISRSSLTNRFSNEQLVTVDLRTLEKILKKCQTHTCLLRELSRNQTKFEAKIEEKIDRVSDALKVLKEENVILNDVKGKSKSKPKDAFYYKTVQQLAYNLFHDHEQVSDDEMKKKLKEMLENDKMCADKLKELKKNGITYDKLWDDKLISNVLNTNRSKKGYYIRRVKESLWAIFGINRLKPFDENFTKSDMIEWKNSDKTKAAYEDLYSANNPESETYISLIIKNIDSNTVDARYMKLTAAATNSSKDTSETTLEANDSESGDED</sequence>
<evidence type="ECO:0000256" key="2">
    <source>
        <dbReference type="SAM" id="MobiDB-lite"/>
    </source>
</evidence>
<evidence type="ECO:0000256" key="1">
    <source>
        <dbReference type="SAM" id="Coils"/>
    </source>
</evidence>
<feature type="region of interest" description="Disordered" evidence="2">
    <location>
        <begin position="353"/>
        <end position="376"/>
    </location>
</feature>
<reference evidence="3 4" key="1">
    <citation type="submission" date="2015-10" db="EMBL/GenBank/DDBJ databases">
        <title>Genome analyses suggest a sexual origin of heterokaryosis in a supposedly ancient asexual fungus.</title>
        <authorList>
            <person name="Ropars J."/>
            <person name="Sedzielewska K."/>
            <person name="Noel J."/>
            <person name="Charron P."/>
            <person name="Farinelli L."/>
            <person name="Marton T."/>
            <person name="Kruger M."/>
            <person name="Pelin A."/>
            <person name="Brachmann A."/>
            <person name="Corradi N."/>
        </authorList>
    </citation>
    <scope>NUCLEOTIDE SEQUENCE [LARGE SCALE GENOMIC DNA]</scope>
    <source>
        <strain evidence="3 4">A4</strain>
    </source>
</reference>
<feature type="compositionally biased region" description="Low complexity" evidence="2">
    <location>
        <begin position="51"/>
        <end position="64"/>
    </location>
</feature>
<dbReference type="VEuPathDB" id="FungiDB:RhiirA1_475045"/>
<feature type="compositionally biased region" description="Basic residues" evidence="2">
    <location>
        <begin position="1"/>
        <end position="14"/>
    </location>
</feature>
<dbReference type="VEuPathDB" id="FungiDB:RhiirFUN_000649"/>
<comment type="caution">
    <text evidence="3">The sequence shown here is derived from an EMBL/GenBank/DDBJ whole genome shotgun (WGS) entry which is preliminary data.</text>
</comment>
<dbReference type="Proteomes" id="UP000234323">
    <property type="component" value="Unassembled WGS sequence"/>
</dbReference>
<organism evidence="3 4">
    <name type="scientific">Rhizophagus irregularis</name>
    <dbReference type="NCBI Taxonomy" id="588596"/>
    <lineage>
        <taxon>Eukaryota</taxon>
        <taxon>Fungi</taxon>
        <taxon>Fungi incertae sedis</taxon>
        <taxon>Mucoromycota</taxon>
        <taxon>Glomeromycotina</taxon>
        <taxon>Glomeromycetes</taxon>
        <taxon>Glomerales</taxon>
        <taxon>Glomeraceae</taxon>
        <taxon>Rhizophagus</taxon>
    </lineage>
</organism>
<feature type="region of interest" description="Disordered" evidence="2">
    <location>
        <begin position="1"/>
        <end position="67"/>
    </location>
</feature>
<keyword evidence="1" id="KW-0175">Coiled coil</keyword>
<proteinExistence type="predicted"/>
<name>A0A2I1HRS0_9GLOM</name>
<keyword evidence="4" id="KW-1185">Reference proteome</keyword>
<dbReference type="EMBL" id="LLXI01005568">
    <property type="protein sequence ID" value="PKY61591.1"/>
    <property type="molecule type" value="Genomic_DNA"/>
</dbReference>
<feature type="compositionally biased region" description="Polar residues" evidence="2">
    <location>
        <begin position="353"/>
        <end position="367"/>
    </location>
</feature>
<accession>A0A2I1HRS0</accession>
<dbReference type="VEuPathDB" id="FungiDB:FUN_012941"/>
<evidence type="ECO:0000313" key="4">
    <source>
        <dbReference type="Proteomes" id="UP000234323"/>
    </source>
</evidence>
<evidence type="ECO:0000313" key="3">
    <source>
        <dbReference type="EMBL" id="PKY61591.1"/>
    </source>
</evidence>
<dbReference type="AlphaFoldDB" id="A0A2I1HRS0"/>
<protein>
    <submittedName>
        <fullName evidence="3">Uncharacterized protein</fullName>
    </submittedName>
</protein>
<feature type="coiled-coil region" evidence="1">
    <location>
        <begin position="148"/>
        <end position="179"/>
    </location>
</feature>
<feature type="compositionally biased region" description="Acidic residues" evidence="2">
    <location>
        <begin position="36"/>
        <end position="47"/>
    </location>
</feature>